<evidence type="ECO:0000256" key="4">
    <source>
        <dbReference type="PROSITE-ProRule" id="PRU00284"/>
    </source>
</evidence>
<dbReference type="PROSITE" id="PS50885">
    <property type="entry name" value="HAMP"/>
    <property type="match status" value="1"/>
</dbReference>
<feature type="domain" description="HAMP" evidence="7">
    <location>
        <begin position="211"/>
        <end position="263"/>
    </location>
</feature>
<dbReference type="AlphaFoldDB" id="A0A266QBN3"/>
<name>A0A266QBN3_9GAMM</name>
<proteinExistence type="inferred from homology"/>
<comment type="subcellular location">
    <subcellularLocation>
        <location evidence="1">Membrane</location>
    </subcellularLocation>
</comment>
<evidence type="ECO:0000256" key="5">
    <source>
        <dbReference type="SAM" id="Phobius"/>
    </source>
</evidence>
<dbReference type="GO" id="GO:0016020">
    <property type="term" value="C:membrane"/>
    <property type="evidence" value="ECO:0007669"/>
    <property type="project" value="UniProtKB-SubCell"/>
</dbReference>
<dbReference type="GO" id="GO:0004888">
    <property type="term" value="F:transmembrane signaling receptor activity"/>
    <property type="evidence" value="ECO:0007669"/>
    <property type="project" value="InterPro"/>
</dbReference>
<evidence type="ECO:0000256" key="3">
    <source>
        <dbReference type="ARBA" id="ARBA00029447"/>
    </source>
</evidence>
<organism evidence="8 9">
    <name type="scientific">Cellvibrio mixtus</name>
    <dbReference type="NCBI Taxonomy" id="39650"/>
    <lineage>
        <taxon>Bacteria</taxon>
        <taxon>Pseudomonadati</taxon>
        <taxon>Pseudomonadota</taxon>
        <taxon>Gammaproteobacteria</taxon>
        <taxon>Cellvibrionales</taxon>
        <taxon>Cellvibrionaceae</taxon>
        <taxon>Cellvibrio</taxon>
    </lineage>
</organism>
<feature type="transmembrane region" description="Helical" evidence="5">
    <location>
        <begin position="44"/>
        <end position="61"/>
    </location>
</feature>
<keyword evidence="5" id="KW-0812">Transmembrane</keyword>
<accession>A0A266QBN3</accession>
<dbReference type="PROSITE" id="PS50111">
    <property type="entry name" value="CHEMOTAXIS_TRANSDUC_2"/>
    <property type="match status" value="1"/>
</dbReference>
<dbReference type="Proteomes" id="UP000216101">
    <property type="component" value="Unassembled WGS sequence"/>
</dbReference>
<dbReference type="EMBL" id="NHNI01000001">
    <property type="protein sequence ID" value="OZY87272.1"/>
    <property type="molecule type" value="Genomic_DNA"/>
</dbReference>
<gene>
    <name evidence="8" type="ORF">CBP51_09920</name>
</gene>
<evidence type="ECO:0000259" key="7">
    <source>
        <dbReference type="PROSITE" id="PS50885"/>
    </source>
</evidence>
<keyword evidence="2 4" id="KW-0807">Transducer</keyword>
<dbReference type="Pfam" id="PF00015">
    <property type="entry name" value="MCPsignal"/>
    <property type="match status" value="1"/>
</dbReference>
<evidence type="ECO:0000313" key="9">
    <source>
        <dbReference type="Proteomes" id="UP000216101"/>
    </source>
</evidence>
<dbReference type="Gene3D" id="1.10.287.950">
    <property type="entry name" value="Methyl-accepting chemotaxis protein"/>
    <property type="match status" value="1"/>
</dbReference>
<feature type="domain" description="Methyl-accepting transducer" evidence="6">
    <location>
        <begin position="268"/>
        <end position="504"/>
    </location>
</feature>
<dbReference type="GO" id="GO:0007165">
    <property type="term" value="P:signal transduction"/>
    <property type="evidence" value="ECO:0007669"/>
    <property type="project" value="UniProtKB-KW"/>
</dbReference>
<evidence type="ECO:0000259" key="6">
    <source>
        <dbReference type="PROSITE" id="PS50111"/>
    </source>
</evidence>
<dbReference type="CDD" id="cd06225">
    <property type="entry name" value="HAMP"/>
    <property type="match status" value="1"/>
</dbReference>
<dbReference type="InterPro" id="IPR003660">
    <property type="entry name" value="HAMP_dom"/>
</dbReference>
<reference evidence="9" key="1">
    <citation type="submission" date="2017-05" db="EMBL/GenBank/DDBJ databases">
        <authorList>
            <person name="Barney B.M."/>
        </authorList>
    </citation>
    <scope>NUCLEOTIDE SEQUENCE [LARGE SCALE GENOMIC DNA]</scope>
    <source>
        <strain evidence="9">PSBB022</strain>
    </source>
</reference>
<dbReference type="SUPFAM" id="SSF58104">
    <property type="entry name" value="Methyl-accepting chemotaxis protein (MCP) signaling domain"/>
    <property type="match status" value="1"/>
</dbReference>
<sequence length="540" mass="57656">MLRNMRISTRLSCGFGLLALIVLGLGLFSSTTMGVMNKKAEEIAGTWVPALDAIGSLNLSIMRYRVNTLRLVIYTNPTAINNTELKLNELLADIEKDQARVLQHIPQGKMRELVEALLVDNKQYVALTRQILDAVKTDDIERAKTILEQQQRPLSDAISQQLVELGNELEKGATTASLAAEATFDRSKNMVIAAIVLALALTTGLALVVTRSITTPLAEAVQSTETIAAGNLTQEIHLEGRDEPAQLLSSLAMMQDNLRSAITQISNSSVQLASASEEMSSVAEDSSRTLQRQNGEIQQAASAITEMSAAVDEVARNASATAEASNASARLAHEGRDRVKHTVSSLRTMTEEFTRTSQQIVGLAEQSKDIGKVLDVIRAIAEQTNLLALNAAIEAARAGEAGRGFAVVADEVRALAHRTQVSTQEIEQMISTIQGGTNAAVGSMRSSVEQAQQALTVAEEAGQALDGIYTKAGEISESNLLIASASEEQAAVAREVDRNIVNISDLSTQSAAGANQTSAATNELARLAIDLNSLVTRFVI</sequence>
<dbReference type="Pfam" id="PF00672">
    <property type="entry name" value="HAMP"/>
    <property type="match status" value="1"/>
</dbReference>
<evidence type="ECO:0000313" key="8">
    <source>
        <dbReference type="EMBL" id="OZY87272.1"/>
    </source>
</evidence>
<dbReference type="Pfam" id="PF12729">
    <property type="entry name" value="4HB_MCP_1"/>
    <property type="match status" value="1"/>
</dbReference>
<comment type="caution">
    <text evidence="8">The sequence shown here is derived from an EMBL/GenBank/DDBJ whole genome shotgun (WGS) entry which is preliminary data.</text>
</comment>
<keyword evidence="5" id="KW-0472">Membrane</keyword>
<comment type="similarity">
    <text evidence="3">Belongs to the methyl-accepting chemotaxis (MCP) protein family.</text>
</comment>
<evidence type="ECO:0000256" key="2">
    <source>
        <dbReference type="ARBA" id="ARBA00023224"/>
    </source>
</evidence>
<dbReference type="GO" id="GO:0006935">
    <property type="term" value="P:chemotaxis"/>
    <property type="evidence" value="ECO:0007669"/>
    <property type="project" value="InterPro"/>
</dbReference>
<dbReference type="PANTHER" id="PTHR32089:SF120">
    <property type="entry name" value="METHYL-ACCEPTING CHEMOTAXIS PROTEIN TLPQ"/>
    <property type="match status" value="1"/>
</dbReference>
<dbReference type="PANTHER" id="PTHR32089">
    <property type="entry name" value="METHYL-ACCEPTING CHEMOTAXIS PROTEIN MCPB"/>
    <property type="match status" value="1"/>
</dbReference>
<dbReference type="InterPro" id="IPR004090">
    <property type="entry name" value="Chemotax_Me-accpt_rcpt"/>
</dbReference>
<feature type="transmembrane region" description="Helical" evidence="5">
    <location>
        <begin position="190"/>
        <end position="209"/>
    </location>
</feature>
<dbReference type="SMART" id="SM00304">
    <property type="entry name" value="HAMP"/>
    <property type="match status" value="2"/>
</dbReference>
<keyword evidence="9" id="KW-1185">Reference proteome</keyword>
<evidence type="ECO:0000256" key="1">
    <source>
        <dbReference type="ARBA" id="ARBA00004370"/>
    </source>
</evidence>
<dbReference type="RefSeq" id="WP_078044353.1">
    <property type="nucleotide sequence ID" value="NZ_NHNI01000001.1"/>
</dbReference>
<dbReference type="FunFam" id="1.10.287.950:FF:000001">
    <property type="entry name" value="Methyl-accepting chemotaxis sensory transducer"/>
    <property type="match status" value="1"/>
</dbReference>
<dbReference type="CDD" id="cd11386">
    <property type="entry name" value="MCP_signal"/>
    <property type="match status" value="1"/>
</dbReference>
<dbReference type="SMART" id="SM00283">
    <property type="entry name" value="MA"/>
    <property type="match status" value="1"/>
</dbReference>
<keyword evidence="5" id="KW-1133">Transmembrane helix</keyword>
<dbReference type="PRINTS" id="PR00260">
    <property type="entry name" value="CHEMTRNSDUCR"/>
</dbReference>
<dbReference type="InterPro" id="IPR004089">
    <property type="entry name" value="MCPsignal_dom"/>
</dbReference>
<dbReference type="InterPro" id="IPR024478">
    <property type="entry name" value="HlyB_4HB_MCP"/>
</dbReference>
<protein>
    <submittedName>
        <fullName evidence="8">Methyl-accepting chemotaxis protein</fullName>
    </submittedName>
</protein>